<sequence length="80" mass="8919">MNKVKLGFPIKCSIKCVNVGIPMRLRHHGHDGDARSGSDRLGPELGEKSFMVRRAAIISTSFGACERPYLRHAVVLRAFR</sequence>
<organism evidence="1 2">
    <name type="scientific">Malus baccata</name>
    <name type="common">Siberian crab apple</name>
    <name type="synonym">Pyrus baccata</name>
    <dbReference type="NCBI Taxonomy" id="106549"/>
    <lineage>
        <taxon>Eukaryota</taxon>
        <taxon>Viridiplantae</taxon>
        <taxon>Streptophyta</taxon>
        <taxon>Embryophyta</taxon>
        <taxon>Tracheophyta</taxon>
        <taxon>Spermatophyta</taxon>
        <taxon>Magnoliopsida</taxon>
        <taxon>eudicotyledons</taxon>
        <taxon>Gunneridae</taxon>
        <taxon>Pentapetalae</taxon>
        <taxon>rosids</taxon>
        <taxon>fabids</taxon>
        <taxon>Rosales</taxon>
        <taxon>Rosaceae</taxon>
        <taxon>Amygdaloideae</taxon>
        <taxon>Maleae</taxon>
        <taxon>Malus</taxon>
    </lineage>
</organism>
<dbReference type="AlphaFoldDB" id="A0A540LVP4"/>
<name>A0A540LVP4_MALBA</name>
<dbReference type="Proteomes" id="UP000315295">
    <property type="component" value="Unassembled WGS sequence"/>
</dbReference>
<dbReference type="EMBL" id="VIEB01000448">
    <property type="protein sequence ID" value="TQD90567.1"/>
    <property type="molecule type" value="Genomic_DNA"/>
</dbReference>
<evidence type="ECO:0000313" key="1">
    <source>
        <dbReference type="EMBL" id="TQD90567.1"/>
    </source>
</evidence>
<reference evidence="1 2" key="1">
    <citation type="journal article" date="2019" name="G3 (Bethesda)">
        <title>Sequencing of a Wild Apple (Malus baccata) Genome Unravels the Differences Between Cultivated and Wild Apple Species Regarding Disease Resistance and Cold Tolerance.</title>
        <authorList>
            <person name="Chen X."/>
        </authorList>
    </citation>
    <scope>NUCLEOTIDE SEQUENCE [LARGE SCALE GENOMIC DNA]</scope>
    <source>
        <strain evidence="2">cv. Shandingzi</strain>
        <tissue evidence="1">Leaves</tissue>
    </source>
</reference>
<accession>A0A540LVP4</accession>
<comment type="caution">
    <text evidence="1">The sequence shown here is derived from an EMBL/GenBank/DDBJ whole genome shotgun (WGS) entry which is preliminary data.</text>
</comment>
<evidence type="ECO:0000313" key="2">
    <source>
        <dbReference type="Proteomes" id="UP000315295"/>
    </source>
</evidence>
<protein>
    <submittedName>
        <fullName evidence="1">Uncharacterized protein</fullName>
    </submittedName>
</protein>
<gene>
    <name evidence="1" type="ORF">C1H46_023861</name>
</gene>
<proteinExistence type="predicted"/>
<keyword evidence="2" id="KW-1185">Reference proteome</keyword>